<evidence type="ECO:0000313" key="9">
    <source>
        <dbReference type="RefSeq" id="XP_031569284.1"/>
    </source>
</evidence>
<evidence type="ECO:0000256" key="3">
    <source>
        <dbReference type="ARBA" id="ARBA00022517"/>
    </source>
</evidence>
<keyword evidence="4 6" id="KW-0698">rRNA processing</keyword>
<keyword evidence="8" id="KW-1185">Reference proteome</keyword>
<dbReference type="RefSeq" id="XP_031569284.1">
    <property type="nucleotide sequence ID" value="XM_031713424.1"/>
</dbReference>
<dbReference type="Proteomes" id="UP000515163">
    <property type="component" value="Unplaced"/>
</dbReference>
<feature type="compositionally biased region" description="Basic residues" evidence="7">
    <location>
        <begin position="231"/>
        <end position="253"/>
    </location>
</feature>
<reference evidence="9" key="1">
    <citation type="submission" date="2025-08" db="UniProtKB">
        <authorList>
            <consortium name="RefSeq"/>
        </authorList>
    </citation>
    <scope>IDENTIFICATION</scope>
    <source>
        <tissue evidence="9">Tentacle</tissue>
    </source>
</reference>
<evidence type="ECO:0000256" key="4">
    <source>
        <dbReference type="ARBA" id="ARBA00022552"/>
    </source>
</evidence>
<dbReference type="GO" id="GO:0000462">
    <property type="term" value="P:maturation of SSU-rRNA from tricistronic rRNA transcript (SSU-rRNA, 5.8S rRNA, LSU-rRNA)"/>
    <property type="evidence" value="ECO:0007669"/>
    <property type="project" value="TreeGrafter"/>
</dbReference>
<evidence type="ECO:0000256" key="7">
    <source>
        <dbReference type="SAM" id="MobiDB-lite"/>
    </source>
</evidence>
<evidence type="ECO:0000313" key="8">
    <source>
        <dbReference type="Proteomes" id="UP000515163"/>
    </source>
</evidence>
<evidence type="ECO:0000256" key="2">
    <source>
        <dbReference type="ARBA" id="ARBA00009418"/>
    </source>
</evidence>
<evidence type="ECO:0000256" key="1">
    <source>
        <dbReference type="ARBA" id="ARBA00004604"/>
    </source>
</evidence>
<feature type="region of interest" description="Disordered" evidence="7">
    <location>
        <begin position="165"/>
        <end position="201"/>
    </location>
</feature>
<dbReference type="InterPro" id="IPR009292">
    <property type="entry name" value="RRP36"/>
</dbReference>
<dbReference type="GO" id="GO:0005730">
    <property type="term" value="C:nucleolus"/>
    <property type="evidence" value="ECO:0007669"/>
    <property type="project" value="UniProtKB-SubCell"/>
</dbReference>
<feature type="region of interest" description="Disordered" evidence="7">
    <location>
        <begin position="223"/>
        <end position="253"/>
    </location>
</feature>
<comment type="function">
    <text evidence="6">Component of the 90S pre-ribosome involved in the maturation of rRNAs. Required for early cleavages of the pre-RNAs in the 40S ribosomal subunit maturation pathway.</text>
</comment>
<feature type="region of interest" description="Disordered" evidence="7">
    <location>
        <begin position="60"/>
        <end position="94"/>
    </location>
</feature>
<dbReference type="PANTHER" id="PTHR21738:SF0">
    <property type="entry name" value="RIBOSOMAL RNA PROCESSING PROTEIN 36 HOMOLOG"/>
    <property type="match status" value="1"/>
</dbReference>
<sequence length="253" mass="29926">MDRDGSSSSSEESDIEERAVKANEDDDKLSHLRTELSQIPFCELQDLRNKVGSKRYNEAIHGFVEDRKNTEKTSSKTKKKSKNNPLEISSKQKVSRIRQVVAVKKKVARDPRFDDLSGQLNEEMFSKAYGFVDEMKANEKKEIEKELMKTKNAERKETLKMLLKRMKQQEESKKKKKMKDEERRKRKKEEMELVKQGKKPFYLKKSERKKLELAEKYKKLKSSGKLEKYLSKRRKKTASKDRKHIPHRRQADS</sequence>
<accession>A0A6P8IQQ8</accession>
<keyword evidence="3 6" id="KW-0690">Ribosome biogenesis</keyword>
<comment type="subunit">
    <text evidence="6">Associates with 90S and pre-40S pre-ribosomal particles.</text>
</comment>
<evidence type="ECO:0000256" key="6">
    <source>
        <dbReference type="RuleBase" id="RU368027"/>
    </source>
</evidence>
<feature type="compositionally biased region" description="Basic and acidic residues" evidence="7">
    <location>
        <begin position="60"/>
        <end position="74"/>
    </location>
</feature>
<feature type="compositionally biased region" description="Basic and acidic residues" evidence="7">
    <location>
        <begin position="167"/>
        <end position="195"/>
    </location>
</feature>
<keyword evidence="6" id="KW-0687">Ribonucleoprotein</keyword>
<organism evidence="8 9">
    <name type="scientific">Actinia tenebrosa</name>
    <name type="common">Australian red waratah sea anemone</name>
    <dbReference type="NCBI Taxonomy" id="6105"/>
    <lineage>
        <taxon>Eukaryota</taxon>
        <taxon>Metazoa</taxon>
        <taxon>Cnidaria</taxon>
        <taxon>Anthozoa</taxon>
        <taxon>Hexacorallia</taxon>
        <taxon>Actiniaria</taxon>
        <taxon>Actiniidae</taxon>
        <taxon>Actinia</taxon>
    </lineage>
</organism>
<dbReference type="OrthoDB" id="448446at2759"/>
<dbReference type="GO" id="GO:0030686">
    <property type="term" value="C:90S preribosome"/>
    <property type="evidence" value="ECO:0007669"/>
    <property type="project" value="TreeGrafter"/>
</dbReference>
<dbReference type="PANTHER" id="PTHR21738">
    <property type="entry name" value="RIBOSOMAL RNA PROCESSING PROTEIN 36 HOMOLOG"/>
    <property type="match status" value="1"/>
</dbReference>
<evidence type="ECO:0000256" key="5">
    <source>
        <dbReference type="ARBA" id="ARBA00023242"/>
    </source>
</evidence>
<dbReference type="Pfam" id="PF06102">
    <property type="entry name" value="RRP36"/>
    <property type="match status" value="1"/>
</dbReference>
<feature type="compositionally biased region" description="Low complexity" evidence="7">
    <location>
        <begin position="1"/>
        <end position="10"/>
    </location>
</feature>
<dbReference type="FunCoup" id="A0A6P8IQQ8">
    <property type="interactions" value="1833"/>
</dbReference>
<name>A0A6P8IQQ8_ACTTE</name>
<gene>
    <name evidence="9" type="primary">LOC116303821</name>
</gene>
<keyword evidence="5 6" id="KW-0539">Nucleus</keyword>
<comment type="subcellular location">
    <subcellularLocation>
        <location evidence="1 6">Nucleus</location>
        <location evidence="1 6">Nucleolus</location>
    </subcellularLocation>
</comment>
<protein>
    <recommendedName>
        <fullName evidence="6">rRNA biogenesis protein RRP36</fullName>
    </recommendedName>
</protein>
<dbReference type="KEGG" id="aten:116303821"/>
<feature type="region of interest" description="Disordered" evidence="7">
    <location>
        <begin position="1"/>
        <end position="27"/>
    </location>
</feature>
<dbReference type="AlphaFoldDB" id="A0A6P8IQQ8"/>
<dbReference type="InParanoid" id="A0A6P8IQQ8"/>
<comment type="similarity">
    <text evidence="2 6">Belongs to the RRP36 family.</text>
</comment>
<proteinExistence type="inferred from homology"/>
<dbReference type="GeneID" id="116303821"/>
<feature type="compositionally biased region" description="Basic and acidic residues" evidence="7">
    <location>
        <begin position="16"/>
        <end position="27"/>
    </location>
</feature>